<dbReference type="CDD" id="cd00586">
    <property type="entry name" value="4HBT"/>
    <property type="match status" value="1"/>
</dbReference>
<keyword evidence="2" id="KW-0378">Hydrolase</keyword>
<dbReference type="InterPro" id="IPR050563">
    <property type="entry name" value="4-hydroxybenzoyl-CoA_TE"/>
</dbReference>
<dbReference type="EMBL" id="JAVRHY010000002">
    <property type="protein sequence ID" value="MDT0617410.1"/>
    <property type="molecule type" value="Genomic_DNA"/>
</dbReference>
<proteinExistence type="inferred from homology"/>
<comment type="similarity">
    <text evidence="1">Belongs to the 4-hydroxybenzoyl-CoA thioesterase family.</text>
</comment>
<dbReference type="InterPro" id="IPR006684">
    <property type="entry name" value="YbgC/YbaW"/>
</dbReference>
<name>A0ABU3B4M7_9GAMM</name>
<dbReference type="InterPro" id="IPR008272">
    <property type="entry name" value="HB-CoA_thioesterase_AS"/>
</dbReference>
<gene>
    <name evidence="3" type="primary">ybgC</name>
    <name evidence="3" type="ORF">RM531_02900</name>
</gene>
<reference evidence="3 4" key="1">
    <citation type="submission" date="2023-09" db="EMBL/GenBank/DDBJ databases">
        <authorList>
            <person name="Rey-Velasco X."/>
        </authorList>
    </citation>
    <scope>NUCLEOTIDE SEQUENCE [LARGE SCALE GENOMIC DNA]</scope>
    <source>
        <strain evidence="3 4">P385</strain>
    </source>
</reference>
<comment type="caution">
    <text evidence="3">The sequence shown here is derived from an EMBL/GenBank/DDBJ whole genome shotgun (WGS) entry which is preliminary data.</text>
</comment>
<accession>A0ABU3B4M7</accession>
<dbReference type="PANTHER" id="PTHR31793">
    <property type="entry name" value="4-HYDROXYBENZOYL-COA THIOESTERASE FAMILY MEMBER"/>
    <property type="match status" value="1"/>
</dbReference>
<evidence type="ECO:0000256" key="1">
    <source>
        <dbReference type="ARBA" id="ARBA00005953"/>
    </source>
</evidence>
<dbReference type="RefSeq" id="WP_311657168.1">
    <property type="nucleotide sequence ID" value="NZ_JAVRHY010000002.1"/>
</dbReference>
<dbReference type="PANTHER" id="PTHR31793:SF37">
    <property type="entry name" value="ACYL-COA THIOESTER HYDROLASE YBGC"/>
    <property type="match status" value="1"/>
</dbReference>
<sequence>MGQTKADAAGNAGGPRCFEWPIRVYYEDTDASGVVYHANYLRYFERARTEWLRALGYDQASLAAELGVVFTVVSATLAFRRPARLDDMLIADVVISEVRRASLSFEQTLRREREHVASGQFRVACVDAHGFRPRAVPSVIVADAQGD</sequence>
<dbReference type="NCBIfam" id="TIGR00051">
    <property type="entry name" value="YbgC/FadM family acyl-CoA thioesterase"/>
    <property type="match status" value="1"/>
</dbReference>
<evidence type="ECO:0000313" key="4">
    <source>
        <dbReference type="Proteomes" id="UP001259982"/>
    </source>
</evidence>
<dbReference type="InterPro" id="IPR029069">
    <property type="entry name" value="HotDog_dom_sf"/>
</dbReference>
<dbReference type="Proteomes" id="UP001259982">
    <property type="component" value="Unassembled WGS sequence"/>
</dbReference>
<dbReference type="Pfam" id="PF13279">
    <property type="entry name" value="4HBT_2"/>
    <property type="match status" value="1"/>
</dbReference>
<dbReference type="NCBIfam" id="TIGR02799">
    <property type="entry name" value="thio_ybgC"/>
    <property type="match status" value="1"/>
</dbReference>
<dbReference type="InterPro" id="IPR014166">
    <property type="entry name" value="Tol-Pal_acyl-CoA_thioesterase"/>
</dbReference>
<dbReference type="SUPFAM" id="SSF54637">
    <property type="entry name" value="Thioesterase/thiol ester dehydrase-isomerase"/>
    <property type="match status" value="1"/>
</dbReference>
<dbReference type="PROSITE" id="PS01328">
    <property type="entry name" value="4HBCOA_THIOESTERASE"/>
    <property type="match status" value="1"/>
</dbReference>
<dbReference type="PIRSF" id="PIRSF003230">
    <property type="entry name" value="YbgC"/>
    <property type="match status" value="1"/>
</dbReference>
<evidence type="ECO:0000256" key="2">
    <source>
        <dbReference type="ARBA" id="ARBA00022801"/>
    </source>
</evidence>
<protein>
    <submittedName>
        <fullName evidence="3">Tol-pal system-associated acyl-CoA thioesterase</fullName>
    </submittedName>
</protein>
<keyword evidence="4" id="KW-1185">Reference proteome</keyword>
<dbReference type="Gene3D" id="3.10.129.10">
    <property type="entry name" value="Hotdog Thioesterase"/>
    <property type="match status" value="1"/>
</dbReference>
<organism evidence="3 4">
    <name type="scientific">Spectribacter acetivorans</name>
    <dbReference type="NCBI Taxonomy" id="3075603"/>
    <lineage>
        <taxon>Bacteria</taxon>
        <taxon>Pseudomonadati</taxon>
        <taxon>Pseudomonadota</taxon>
        <taxon>Gammaproteobacteria</taxon>
        <taxon>Salinisphaerales</taxon>
        <taxon>Salinisphaeraceae</taxon>
        <taxon>Spectribacter</taxon>
    </lineage>
</organism>
<evidence type="ECO:0000313" key="3">
    <source>
        <dbReference type="EMBL" id="MDT0617410.1"/>
    </source>
</evidence>